<dbReference type="HAMAP" id="MF_00023">
    <property type="entry name" value="SmpB"/>
    <property type="match status" value="1"/>
</dbReference>
<evidence type="ECO:0000256" key="3">
    <source>
        <dbReference type="HAMAP-Rule" id="MF_00023"/>
    </source>
</evidence>
<dbReference type="GO" id="GO:0070930">
    <property type="term" value="P:trans-translation-dependent protein tagging"/>
    <property type="evidence" value="ECO:0007669"/>
    <property type="project" value="TreeGrafter"/>
</dbReference>
<evidence type="ECO:0000256" key="2">
    <source>
        <dbReference type="ARBA" id="ARBA00022884"/>
    </source>
</evidence>
<name>A0A6L8W817_9PROT</name>
<reference evidence="5 6" key="1">
    <citation type="submission" date="2019-12" db="EMBL/GenBank/DDBJ databases">
        <title>Snethiella sp. nov. sp. isolated from sea sand.</title>
        <authorList>
            <person name="Kim J."/>
            <person name="Jeong S.E."/>
            <person name="Jung H.S."/>
            <person name="Jeon C.O."/>
        </authorList>
    </citation>
    <scope>NUCLEOTIDE SEQUENCE [LARGE SCALE GENOMIC DNA]</scope>
    <source>
        <strain evidence="5 6">DP05</strain>
    </source>
</reference>
<dbReference type="PROSITE" id="PS01317">
    <property type="entry name" value="SSRP"/>
    <property type="match status" value="1"/>
</dbReference>
<dbReference type="GO" id="GO:0070929">
    <property type="term" value="P:trans-translation"/>
    <property type="evidence" value="ECO:0007669"/>
    <property type="project" value="UniProtKB-UniRule"/>
</dbReference>
<dbReference type="RefSeq" id="WP_161315341.1">
    <property type="nucleotide sequence ID" value="NZ_WTUW01000002.1"/>
</dbReference>
<organism evidence="5 6">
    <name type="scientific">Sneathiella litorea</name>
    <dbReference type="NCBI Taxonomy" id="2606216"/>
    <lineage>
        <taxon>Bacteria</taxon>
        <taxon>Pseudomonadati</taxon>
        <taxon>Pseudomonadota</taxon>
        <taxon>Alphaproteobacteria</taxon>
        <taxon>Sneathiellales</taxon>
        <taxon>Sneathiellaceae</taxon>
        <taxon>Sneathiella</taxon>
    </lineage>
</organism>
<evidence type="ECO:0000313" key="5">
    <source>
        <dbReference type="EMBL" id="MZR30789.1"/>
    </source>
</evidence>
<dbReference type="EMBL" id="WTUW01000002">
    <property type="protein sequence ID" value="MZR30789.1"/>
    <property type="molecule type" value="Genomic_DNA"/>
</dbReference>
<proteinExistence type="inferred from homology"/>
<comment type="similarity">
    <text evidence="3">Belongs to the SmpB family.</text>
</comment>
<evidence type="ECO:0000256" key="4">
    <source>
        <dbReference type="SAM" id="MobiDB-lite"/>
    </source>
</evidence>
<dbReference type="Gene3D" id="2.40.280.10">
    <property type="match status" value="1"/>
</dbReference>
<keyword evidence="1 3" id="KW-0963">Cytoplasm</keyword>
<sequence length="150" mass="17240">MGRNIAENRKARYNYFIHEEFEAGLILLGTEVKSLRAGRANIQDAYASFENDGLYLINAHISEYGHGNRNNHEPLRPRQLLMHKKEIKKIAGQILKAGKTLVPLSMYFNDRGIVKVKVGLASGKKQHDKRATERDRDWGREKQRLLKNSV</sequence>
<comment type="function">
    <text evidence="3">Required for rescue of stalled ribosomes mediated by trans-translation. Binds to transfer-messenger RNA (tmRNA), required for stable association of tmRNA with ribosomes. tmRNA and SmpB together mimic tRNA shape, replacing the anticodon stem-loop with SmpB. tmRNA is encoded by the ssrA gene; the 2 termini fold to resemble tRNA(Ala) and it encodes a 'tag peptide', a short internal open reading frame. During trans-translation Ala-aminoacylated tmRNA acts like a tRNA, entering the A-site of stalled ribosomes, displacing the stalled mRNA. The ribosome then switches to translate the ORF on the tmRNA; the nascent peptide is terminated with the 'tag peptide' encoded by the tmRNA and targeted for degradation. The ribosome is freed to recommence translation, which seems to be the essential function of trans-translation.</text>
</comment>
<evidence type="ECO:0000313" key="6">
    <source>
        <dbReference type="Proteomes" id="UP000476030"/>
    </source>
</evidence>
<dbReference type="InterPro" id="IPR000037">
    <property type="entry name" value="SsrA-bd_prot"/>
</dbReference>
<feature type="compositionally biased region" description="Basic and acidic residues" evidence="4">
    <location>
        <begin position="129"/>
        <end position="144"/>
    </location>
</feature>
<dbReference type="CDD" id="cd09294">
    <property type="entry name" value="SmpB"/>
    <property type="match status" value="1"/>
</dbReference>
<dbReference type="NCBIfam" id="NF003843">
    <property type="entry name" value="PRK05422.1"/>
    <property type="match status" value="1"/>
</dbReference>
<dbReference type="AlphaFoldDB" id="A0A6L8W817"/>
<keyword evidence="6" id="KW-1185">Reference proteome</keyword>
<dbReference type="InterPro" id="IPR023620">
    <property type="entry name" value="SmpB"/>
</dbReference>
<accession>A0A6L8W817</accession>
<dbReference type="PANTHER" id="PTHR30308">
    <property type="entry name" value="TMRNA-BINDING COMPONENT OF TRANS-TRANSLATION TAGGING COMPLEX"/>
    <property type="match status" value="1"/>
</dbReference>
<dbReference type="Proteomes" id="UP000476030">
    <property type="component" value="Unassembled WGS sequence"/>
</dbReference>
<comment type="caution">
    <text evidence="5">The sequence shown here is derived from an EMBL/GenBank/DDBJ whole genome shotgun (WGS) entry which is preliminary data.</text>
</comment>
<dbReference type="NCBIfam" id="TIGR00086">
    <property type="entry name" value="smpB"/>
    <property type="match status" value="1"/>
</dbReference>
<gene>
    <name evidence="3 5" type="primary">smpB</name>
    <name evidence="5" type="ORF">GQE98_09105</name>
</gene>
<keyword evidence="2 3" id="KW-0694">RNA-binding</keyword>
<comment type="subcellular location">
    <subcellularLocation>
        <location evidence="3">Cytoplasm</location>
    </subcellularLocation>
    <text evidence="3">The tmRNA-SmpB complex associates with stalled 70S ribosomes.</text>
</comment>
<protein>
    <recommendedName>
        <fullName evidence="3">SsrA-binding protein</fullName>
    </recommendedName>
    <alternativeName>
        <fullName evidence="3">Small protein B</fullName>
    </alternativeName>
</protein>
<feature type="region of interest" description="Disordered" evidence="4">
    <location>
        <begin position="124"/>
        <end position="150"/>
    </location>
</feature>
<dbReference type="Pfam" id="PF01668">
    <property type="entry name" value="SmpB"/>
    <property type="match status" value="1"/>
</dbReference>
<dbReference type="GO" id="GO:0003723">
    <property type="term" value="F:RNA binding"/>
    <property type="evidence" value="ECO:0007669"/>
    <property type="project" value="UniProtKB-UniRule"/>
</dbReference>
<dbReference type="InterPro" id="IPR020081">
    <property type="entry name" value="SsrA-bd_prot_CS"/>
</dbReference>
<dbReference type="SUPFAM" id="SSF74982">
    <property type="entry name" value="Small protein B (SmpB)"/>
    <property type="match status" value="1"/>
</dbReference>
<dbReference type="GO" id="GO:0005829">
    <property type="term" value="C:cytosol"/>
    <property type="evidence" value="ECO:0007669"/>
    <property type="project" value="TreeGrafter"/>
</dbReference>
<dbReference type="PANTHER" id="PTHR30308:SF2">
    <property type="entry name" value="SSRA-BINDING PROTEIN"/>
    <property type="match status" value="1"/>
</dbReference>
<evidence type="ECO:0000256" key="1">
    <source>
        <dbReference type="ARBA" id="ARBA00022490"/>
    </source>
</evidence>